<dbReference type="AlphaFoldDB" id="A0A1H8VC54"/>
<proteinExistence type="predicted"/>
<sequence length="74" mass="7985">MNWSRVLQGFGGLSLLLGCIAVWYAFQRQLCSGGGECAPNIVYLIPGVLAVLLGVSLAVFAYRRGLAKNAIQIW</sequence>
<evidence type="ECO:0000313" key="3">
    <source>
        <dbReference type="Proteomes" id="UP000199126"/>
    </source>
</evidence>
<dbReference type="Proteomes" id="UP000199126">
    <property type="component" value="Unassembled WGS sequence"/>
</dbReference>
<feature type="transmembrane region" description="Helical" evidence="1">
    <location>
        <begin position="7"/>
        <end position="26"/>
    </location>
</feature>
<organism evidence="2 3">
    <name type="scientific">Halogranum amylolyticum</name>
    <dbReference type="NCBI Taxonomy" id="660520"/>
    <lineage>
        <taxon>Archaea</taxon>
        <taxon>Methanobacteriati</taxon>
        <taxon>Methanobacteriota</taxon>
        <taxon>Stenosarchaea group</taxon>
        <taxon>Halobacteria</taxon>
        <taxon>Halobacteriales</taxon>
        <taxon>Haloferacaceae</taxon>
    </lineage>
</organism>
<gene>
    <name evidence="2" type="ORF">SAMN04487948_11585</name>
</gene>
<reference evidence="3" key="1">
    <citation type="submission" date="2016-10" db="EMBL/GenBank/DDBJ databases">
        <authorList>
            <person name="Varghese N."/>
            <person name="Submissions S."/>
        </authorList>
    </citation>
    <scope>NUCLEOTIDE SEQUENCE [LARGE SCALE GENOMIC DNA]</scope>
    <source>
        <strain evidence="3">CGMCC 1.10121</strain>
    </source>
</reference>
<keyword evidence="1" id="KW-1133">Transmembrane helix</keyword>
<evidence type="ECO:0000256" key="1">
    <source>
        <dbReference type="SAM" id="Phobius"/>
    </source>
</evidence>
<accession>A0A1H8VC54</accession>
<dbReference type="PROSITE" id="PS51257">
    <property type="entry name" value="PROKAR_LIPOPROTEIN"/>
    <property type="match status" value="1"/>
</dbReference>
<feature type="transmembrane region" description="Helical" evidence="1">
    <location>
        <begin position="41"/>
        <end position="62"/>
    </location>
</feature>
<keyword evidence="1" id="KW-0812">Transmembrane</keyword>
<keyword evidence="3" id="KW-1185">Reference proteome</keyword>
<name>A0A1H8VC54_9EURY</name>
<evidence type="ECO:0000313" key="2">
    <source>
        <dbReference type="EMBL" id="SEP13005.1"/>
    </source>
</evidence>
<keyword evidence="1" id="KW-0472">Membrane</keyword>
<protein>
    <submittedName>
        <fullName evidence="2">Uncharacterized protein</fullName>
    </submittedName>
</protein>
<dbReference type="EMBL" id="FODV01000015">
    <property type="protein sequence ID" value="SEP13005.1"/>
    <property type="molecule type" value="Genomic_DNA"/>
</dbReference>